<name>U4LEH7_PYROM</name>
<dbReference type="Proteomes" id="UP000018144">
    <property type="component" value="Unassembled WGS sequence"/>
</dbReference>
<keyword evidence="2" id="KW-1185">Reference proteome</keyword>
<evidence type="ECO:0000313" key="1">
    <source>
        <dbReference type="EMBL" id="CCX13135.1"/>
    </source>
</evidence>
<accession>U4LEH7</accession>
<proteinExistence type="predicted"/>
<evidence type="ECO:0000313" key="2">
    <source>
        <dbReference type="Proteomes" id="UP000018144"/>
    </source>
</evidence>
<gene>
    <name evidence="1" type="ORF">PCON_12728</name>
</gene>
<dbReference type="AlphaFoldDB" id="U4LEH7"/>
<reference evidence="1 2" key="1">
    <citation type="journal article" date="2013" name="PLoS Genet.">
        <title>The genome and development-dependent transcriptomes of Pyronema confluens: a window into fungal evolution.</title>
        <authorList>
            <person name="Traeger S."/>
            <person name="Altegoer F."/>
            <person name="Freitag M."/>
            <person name="Gabaldon T."/>
            <person name="Kempken F."/>
            <person name="Kumar A."/>
            <person name="Marcet-Houben M."/>
            <person name="Poggeler S."/>
            <person name="Stajich J.E."/>
            <person name="Nowrousian M."/>
        </authorList>
    </citation>
    <scope>NUCLEOTIDE SEQUENCE [LARGE SCALE GENOMIC DNA]</scope>
    <source>
        <strain evidence="2">CBS 100304</strain>
        <tissue evidence="1">Vegetative mycelium</tissue>
    </source>
</reference>
<dbReference type="EMBL" id="HF935781">
    <property type="protein sequence ID" value="CCX13135.1"/>
    <property type="molecule type" value="Genomic_DNA"/>
</dbReference>
<sequence>MVGKSVTLIAITEDSYTCCFRLILTFAGNWVYHEEVNFLRHGDAYWYAWKVTCSYQEQVFWAPAIFALT</sequence>
<protein>
    <submittedName>
        <fullName evidence="1">Uncharacterized protein</fullName>
    </submittedName>
</protein>
<organism evidence="1 2">
    <name type="scientific">Pyronema omphalodes (strain CBS 100304)</name>
    <name type="common">Pyronema confluens</name>
    <dbReference type="NCBI Taxonomy" id="1076935"/>
    <lineage>
        <taxon>Eukaryota</taxon>
        <taxon>Fungi</taxon>
        <taxon>Dikarya</taxon>
        <taxon>Ascomycota</taxon>
        <taxon>Pezizomycotina</taxon>
        <taxon>Pezizomycetes</taxon>
        <taxon>Pezizales</taxon>
        <taxon>Pyronemataceae</taxon>
        <taxon>Pyronema</taxon>
    </lineage>
</organism>